<evidence type="ECO:0000259" key="1">
    <source>
        <dbReference type="Pfam" id="PF00534"/>
    </source>
</evidence>
<dbReference type="Pfam" id="PF13439">
    <property type="entry name" value="Glyco_transf_4"/>
    <property type="match status" value="1"/>
</dbReference>
<feature type="domain" description="Glycosyltransferase subfamily 4-like N-terminal" evidence="2">
    <location>
        <begin position="14"/>
        <end position="168"/>
    </location>
</feature>
<dbReference type="Proteomes" id="UP001056425">
    <property type="component" value="Chromosome"/>
</dbReference>
<feature type="domain" description="Glycosyl transferase family 1" evidence="1">
    <location>
        <begin position="172"/>
        <end position="313"/>
    </location>
</feature>
<evidence type="ECO:0000313" key="3">
    <source>
        <dbReference type="EMBL" id="USG99830.1"/>
    </source>
</evidence>
<name>A0A9E7SCI7_9EURY</name>
<dbReference type="GeneID" id="72778712"/>
<protein>
    <submittedName>
        <fullName evidence="3">Glycosyltransferase family 4 protein</fullName>
    </submittedName>
</protein>
<dbReference type="InterPro" id="IPR050194">
    <property type="entry name" value="Glycosyltransferase_grp1"/>
</dbReference>
<reference evidence="3 4" key="1">
    <citation type="submission" date="2021-08" db="EMBL/GenBank/DDBJ databases">
        <title>Thermococcus onnuriiensis IOH2.</title>
        <authorList>
            <person name="Park Y.-J."/>
        </authorList>
    </citation>
    <scope>NUCLEOTIDE SEQUENCE [LARGE SCALE GENOMIC DNA]</scope>
    <source>
        <strain evidence="3 4">IOH2</strain>
    </source>
</reference>
<dbReference type="Pfam" id="PF00534">
    <property type="entry name" value="Glycos_transf_1"/>
    <property type="match status" value="1"/>
</dbReference>
<dbReference type="RefSeq" id="WP_251949102.1">
    <property type="nucleotide sequence ID" value="NZ_CP080572.1"/>
</dbReference>
<evidence type="ECO:0000259" key="2">
    <source>
        <dbReference type="Pfam" id="PF13439"/>
    </source>
</evidence>
<proteinExistence type="predicted"/>
<dbReference type="PANTHER" id="PTHR45947">
    <property type="entry name" value="SULFOQUINOVOSYL TRANSFERASE SQD2"/>
    <property type="match status" value="1"/>
</dbReference>
<dbReference type="AlphaFoldDB" id="A0A9E7SCI7"/>
<dbReference type="EMBL" id="CP080572">
    <property type="protein sequence ID" value="USG99830.1"/>
    <property type="molecule type" value="Genomic_DNA"/>
</dbReference>
<dbReference type="SUPFAM" id="SSF53756">
    <property type="entry name" value="UDP-Glycosyltransferase/glycogen phosphorylase"/>
    <property type="match status" value="1"/>
</dbReference>
<dbReference type="InterPro" id="IPR001296">
    <property type="entry name" value="Glyco_trans_1"/>
</dbReference>
<accession>A0A9E7SCI7</accession>
<organism evidence="3 4">
    <name type="scientific">Thermococcus argininiproducens</name>
    <dbReference type="NCBI Taxonomy" id="2866384"/>
    <lineage>
        <taxon>Archaea</taxon>
        <taxon>Methanobacteriati</taxon>
        <taxon>Methanobacteriota</taxon>
        <taxon>Thermococci</taxon>
        <taxon>Thermococcales</taxon>
        <taxon>Thermococcaceae</taxon>
        <taxon>Thermococcus</taxon>
    </lineage>
</organism>
<sequence length="360" mass="40685">MKILIIGHYPPHKGGIATHTESLVKELRKKHEVHIITYGPITPREFEKEFVHQVTVPKVFGLRGILFTFLAAVKAIKLHKKFNFDIIHAHYVGTTSYAGVLAKNRLKIPLIITAHGSDLDFMSKLPLGRYFVKESLTKSDLTITVSHYLKKRALALGANKVKVIPNAIKNLKRKNLKREYITFIGSLTLYKDPATFIKLARHFPNEKFLVVGDGPLRKELEKQAPKNVKFLGYREDIGEILSKTKLLILPSAREGFGLVVLEANSLEVPVIGRAVGGIRELIREGKNGYTFETFEELVKKVDSLLPNKKALKMGKIGNTISGRYNWKKIGEAVEERYRELVGERYDDNNKHARRGGLGEN</sequence>
<dbReference type="Gene3D" id="3.40.50.2000">
    <property type="entry name" value="Glycogen Phosphorylase B"/>
    <property type="match status" value="2"/>
</dbReference>
<dbReference type="InterPro" id="IPR028098">
    <property type="entry name" value="Glyco_trans_4-like_N"/>
</dbReference>
<dbReference type="CDD" id="cd03801">
    <property type="entry name" value="GT4_PimA-like"/>
    <property type="match status" value="1"/>
</dbReference>
<keyword evidence="4" id="KW-1185">Reference proteome</keyword>
<dbReference type="GO" id="GO:0016757">
    <property type="term" value="F:glycosyltransferase activity"/>
    <property type="evidence" value="ECO:0007669"/>
    <property type="project" value="InterPro"/>
</dbReference>
<evidence type="ECO:0000313" key="4">
    <source>
        <dbReference type="Proteomes" id="UP001056425"/>
    </source>
</evidence>
<dbReference type="KEGG" id="thei:K1720_10145"/>
<gene>
    <name evidence="3" type="ORF">K1720_10145</name>
</gene>
<dbReference type="PANTHER" id="PTHR45947:SF3">
    <property type="entry name" value="SULFOQUINOVOSYL TRANSFERASE SQD2"/>
    <property type="match status" value="1"/>
</dbReference>